<dbReference type="PANTHER" id="PTHR13887:SF41">
    <property type="entry name" value="THIOREDOXIN SUPERFAMILY PROTEIN"/>
    <property type="match status" value="1"/>
</dbReference>
<evidence type="ECO:0000259" key="1">
    <source>
        <dbReference type="Pfam" id="PF01323"/>
    </source>
</evidence>
<dbReference type="STRING" id="1454201.NMS_2218"/>
<dbReference type="AlphaFoldDB" id="W8VXN3"/>
<sequence>MKEKLKIDIVSDVVCPWCTIGYKRLEKAINELGIEDQIEIEWQPFQLNPNMPAEGQNLQEHIVEKYGSSLEQYRQMQEQMTAAGDSVDFVFDYYEEQRMANTFDSHILLEYAKEFNKQTELKMRLTTAFFSERQDVSKREVLKQALLDVGLNAEEGMARLNNEEARKAITTQENYWKELGVNSVPTIIFDRKSAVTGAQPVDVFKQVLTQILKEHETSESSKS</sequence>
<keyword evidence="2" id="KW-0413">Isomerase</keyword>
<dbReference type="RefSeq" id="WP_041496696.1">
    <property type="nucleotide sequence ID" value="NZ_AP014548.1"/>
</dbReference>
<keyword evidence="3" id="KW-1185">Reference proteome</keyword>
<dbReference type="GO" id="GO:0016491">
    <property type="term" value="F:oxidoreductase activity"/>
    <property type="evidence" value="ECO:0007669"/>
    <property type="project" value="InterPro"/>
</dbReference>
<dbReference type="HOGENOM" id="CLU_069253_0_4_10"/>
<dbReference type="Gene3D" id="3.40.30.10">
    <property type="entry name" value="Glutaredoxin"/>
    <property type="match status" value="1"/>
</dbReference>
<reference evidence="2 3" key="1">
    <citation type="journal article" date="2014" name="Proc. Natl. Acad. Sci. U.S.A.">
        <title>Functional characterization of flavobacteria rhodopsins reveals a unique class of light-driven chloride pump in bacteria.</title>
        <authorList>
            <person name="Yoshizawa S."/>
            <person name="Kumagai Y."/>
            <person name="Kim H."/>
            <person name="Ogura Y."/>
            <person name="Hayashi T."/>
            <person name="Iwasaki W."/>
            <person name="DeLong E.F."/>
            <person name="Kogure K."/>
        </authorList>
    </citation>
    <scope>NUCLEOTIDE SEQUENCE [LARGE SCALE GENOMIC DNA]</scope>
    <source>
        <strain evidence="2 3">S1-08</strain>
    </source>
</reference>
<dbReference type="EMBL" id="AP014548">
    <property type="protein sequence ID" value="BAO56227.1"/>
    <property type="molecule type" value="Genomic_DNA"/>
</dbReference>
<dbReference type="PANTHER" id="PTHR13887">
    <property type="entry name" value="GLUTATHIONE S-TRANSFERASE KAPPA"/>
    <property type="match status" value="1"/>
</dbReference>
<name>W8VXN3_9FLAO</name>
<evidence type="ECO:0000313" key="3">
    <source>
        <dbReference type="Proteomes" id="UP000031760"/>
    </source>
</evidence>
<proteinExistence type="predicted"/>
<dbReference type="OrthoDB" id="9799122at2"/>
<dbReference type="Proteomes" id="UP000031760">
    <property type="component" value="Chromosome"/>
</dbReference>
<organism evidence="2 3">
    <name type="scientific">Nonlabens marinus S1-08</name>
    <dbReference type="NCBI Taxonomy" id="1454201"/>
    <lineage>
        <taxon>Bacteria</taxon>
        <taxon>Pseudomonadati</taxon>
        <taxon>Bacteroidota</taxon>
        <taxon>Flavobacteriia</taxon>
        <taxon>Flavobacteriales</taxon>
        <taxon>Flavobacteriaceae</taxon>
        <taxon>Nonlabens</taxon>
    </lineage>
</organism>
<dbReference type="GO" id="GO:0016853">
    <property type="term" value="F:isomerase activity"/>
    <property type="evidence" value="ECO:0007669"/>
    <property type="project" value="UniProtKB-KW"/>
</dbReference>
<dbReference type="InterPro" id="IPR001853">
    <property type="entry name" value="DSBA-like_thioredoxin_dom"/>
</dbReference>
<dbReference type="SUPFAM" id="SSF52833">
    <property type="entry name" value="Thioredoxin-like"/>
    <property type="match status" value="1"/>
</dbReference>
<dbReference type="Pfam" id="PF01323">
    <property type="entry name" value="DSBA"/>
    <property type="match status" value="1"/>
</dbReference>
<feature type="domain" description="DSBA-like thioredoxin" evidence="1">
    <location>
        <begin position="7"/>
        <end position="208"/>
    </location>
</feature>
<dbReference type="CDD" id="cd03024">
    <property type="entry name" value="DsbA_FrnE"/>
    <property type="match status" value="1"/>
</dbReference>
<dbReference type="KEGG" id="nmf:NMS_2218"/>
<evidence type="ECO:0000313" key="2">
    <source>
        <dbReference type="EMBL" id="BAO56227.1"/>
    </source>
</evidence>
<dbReference type="InterPro" id="IPR036249">
    <property type="entry name" value="Thioredoxin-like_sf"/>
</dbReference>
<gene>
    <name evidence="2" type="ORF">NMS_2218</name>
</gene>
<accession>W8VXN3</accession>
<protein>
    <submittedName>
        <fullName evidence="2">2-hydroxychromene-2-carboxylate isomerase/DsbA-like thioredoxin domain</fullName>
    </submittedName>
</protein>